<dbReference type="Proteomes" id="UP000597459">
    <property type="component" value="Unassembled WGS sequence"/>
</dbReference>
<sequence length="457" mass="51081">MTAEDWRMPEARRFTLLFYVFLGFFCFVLTEILPPMQSPDEPEHVKRAWFLTQGVILLEHPQGNLSGGPIDSGLSDYMVFSKQWNQRPDLRLTQRDIATFESFRWSHQNVFSVAAGTGYYFPLIYLPQAVGLWTGRTLDLSIDKSYRLARGLATVSVILITLSAFALYTPNGLVLALLAMPMTLFQSSSASLDGMATAVTLLALSAFMRIMREKEAASLRLFWIMCVSIVLVCTCRTHALPMLLLPFVAWFSLRRRNLLSAAVIVTILSVAWTMVAMKTTAYSETYGHISTDHRLLNYVLHPGVVAGYVIRTLCDSSTRNFYFVSFVGDLGWLDTPLSAHAYKVLGILLVVAFALALPRKFLRQRIMEQGVLVIMMVGALILTFLALLLSWTPAGSPIIVGVQGRYLLIPALFLAYALTDTEKKGHVIGGMLPAIAILLFSVHQMLPTILFRYYIAP</sequence>
<feature type="transmembrane region" description="Helical" evidence="1">
    <location>
        <begin position="340"/>
        <end position="358"/>
    </location>
</feature>
<dbReference type="EMBL" id="WOTH01000003">
    <property type="protein sequence ID" value="NHO52753.1"/>
    <property type="molecule type" value="Genomic_DNA"/>
</dbReference>
<organism evidence="2 3">
    <name type="scientific">Acetobacter estunensis</name>
    <dbReference type="NCBI Taxonomy" id="104097"/>
    <lineage>
        <taxon>Bacteria</taxon>
        <taxon>Pseudomonadati</taxon>
        <taxon>Pseudomonadota</taxon>
        <taxon>Alphaproteobacteria</taxon>
        <taxon>Acetobacterales</taxon>
        <taxon>Acetobacteraceae</taxon>
        <taxon>Acetobacter</taxon>
    </lineage>
</organism>
<proteinExistence type="predicted"/>
<feature type="transmembrane region" description="Helical" evidence="1">
    <location>
        <begin position="148"/>
        <end position="168"/>
    </location>
</feature>
<gene>
    <name evidence="2" type="ORF">GOB87_02090</name>
</gene>
<comment type="caution">
    <text evidence="2">The sequence shown here is derived from an EMBL/GenBank/DDBJ whole genome shotgun (WGS) entry which is preliminary data.</text>
</comment>
<feature type="transmembrane region" description="Helical" evidence="1">
    <location>
        <begin position="16"/>
        <end position="33"/>
    </location>
</feature>
<dbReference type="RefSeq" id="WP_166312901.1">
    <property type="nucleotide sequence ID" value="NZ_WOTH01000003.1"/>
</dbReference>
<keyword evidence="3" id="KW-1185">Reference proteome</keyword>
<feature type="transmembrane region" description="Helical" evidence="1">
    <location>
        <begin position="188"/>
        <end position="210"/>
    </location>
</feature>
<evidence type="ECO:0000256" key="1">
    <source>
        <dbReference type="SAM" id="Phobius"/>
    </source>
</evidence>
<name>A0A967B4H4_9PROT</name>
<evidence type="ECO:0000313" key="2">
    <source>
        <dbReference type="EMBL" id="NHO52753.1"/>
    </source>
</evidence>
<dbReference type="Pfam" id="PF09913">
    <property type="entry name" value="DUF2142"/>
    <property type="match status" value="1"/>
</dbReference>
<feature type="transmembrane region" description="Helical" evidence="1">
    <location>
        <begin position="370"/>
        <end position="392"/>
    </location>
</feature>
<keyword evidence="1" id="KW-0472">Membrane</keyword>
<feature type="transmembrane region" description="Helical" evidence="1">
    <location>
        <begin position="398"/>
        <end position="419"/>
    </location>
</feature>
<accession>A0A967B4H4</accession>
<protein>
    <submittedName>
        <fullName evidence="2">DUF2142 domain-containing protein</fullName>
    </submittedName>
</protein>
<reference evidence="2" key="1">
    <citation type="submission" date="2019-11" db="EMBL/GenBank/DDBJ databases">
        <title>Description of new Acetobacter species.</title>
        <authorList>
            <person name="Cleenwerck I."/>
            <person name="Sombolestani A.S."/>
        </authorList>
    </citation>
    <scope>NUCLEOTIDE SEQUENCE</scope>
    <source>
        <strain evidence="2">LMG 1626</strain>
    </source>
</reference>
<feature type="transmembrane region" description="Helical" evidence="1">
    <location>
        <begin position="257"/>
        <end position="275"/>
    </location>
</feature>
<keyword evidence="1" id="KW-0812">Transmembrane</keyword>
<feature type="transmembrane region" description="Helical" evidence="1">
    <location>
        <begin position="222"/>
        <end position="251"/>
    </location>
</feature>
<feature type="transmembrane region" description="Helical" evidence="1">
    <location>
        <begin position="110"/>
        <end position="127"/>
    </location>
</feature>
<feature type="transmembrane region" description="Helical" evidence="1">
    <location>
        <begin position="295"/>
        <end position="313"/>
    </location>
</feature>
<feature type="transmembrane region" description="Helical" evidence="1">
    <location>
        <begin position="431"/>
        <end position="455"/>
    </location>
</feature>
<dbReference type="AlphaFoldDB" id="A0A967B4H4"/>
<dbReference type="InterPro" id="IPR018674">
    <property type="entry name" value="DUF2142_membrane"/>
</dbReference>
<evidence type="ECO:0000313" key="3">
    <source>
        <dbReference type="Proteomes" id="UP000597459"/>
    </source>
</evidence>
<keyword evidence="1" id="KW-1133">Transmembrane helix</keyword>